<organism evidence="2 3">
    <name type="scientific">Olea europaea subsp. europaea</name>
    <dbReference type="NCBI Taxonomy" id="158383"/>
    <lineage>
        <taxon>Eukaryota</taxon>
        <taxon>Viridiplantae</taxon>
        <taxon>Streptophyta</taxon>
        <taxon>Embryophyta</taxon>
        <taxon>Tracheophyta</taxon>
        <taxon>Spermatophyta</taxon>
        <taxon>Magnoliopsida</taxon>
        <taxon>eudicotyledons</taxon>
        <taxon>Gunneridae</taxon>
        <taxon>Pentapetalae</taxon>
        <taxon>asterids</taxon>
        <taxon>lamiids</taxon>
        <taxon>Lamiales</taxon>
        <taxon>Oleaceae</taxon>
        <taxon>Oleeae</taxon>
        <taxon>Olea</taxon>
    </lineage>
</organism>
<evidence type="ECO:0000313" key="3">
    <source>
        <dbReference type="Proteomes" id="UP000594638"/>
    </source>
</evidence>
<feature type="region of interest" description="Disordered" evidence="1">
    <location>
        <begin position="1"/>
        <end position="78"/>
    </location>
</feature>
<reference evidence="2 3" key="1">
    <citation type="submission" date="2019-12" db="EMBL/GenBank/DDBJ databases">
        <authorList>
            <person name="Alioto T."/>
            <person name="Alioto T."/>
            <person name="Gomez Garrido J."/>
        </authorList>
    </citation>
    <scope>NUCLEOTIDE SEQUENCE [LARGE SCALE GENOMIC DNA]</scope>
</reference>
<dbReference type="Proteomes" id="UP000594638">
    <property type="component" value="Unassembled WGS sequence"/>
</dbReference>
<feature type="region of interest" description="Disordered" evidence="1">
    <location>
        <begin position="98"/>
        <end position="129"/>
    </location>
</feature>
<comment type="caution">
    <text evidence="2">The sequence shown here is derived from an EMBL/GenBank/DDBJ whole genome shotgun (WGS) entry which is preliminary data.</text>
</comment>
<proteinExistence type="predicted"/>
<dbReference type="EMBL" id="CACTIH010003684">
    <property type="protein sequence ID" value="CAA2981977.1"/>
    <property type="molecule type" value="Genomic_DNA"/>
</dbReference>
<sequence>MSVQRREQTQPRRDRADDCGIRGAVGDRKRGASRERLEGRDREKEITLAAKRERSQPRRDWASDCGDDEDGDVRKRGASGEHFEGRVIAVRAYFMSVQRRERSQPRRDRASDCGVRGAGGDPKRGASGERLKGWDREIEIALAARREKNCTKGEKSAAMVAPINDCGPRVFDVSPAQGAIVTVEGQGRRLWGQHSRWRSNARDQQGAFRGAFSAGSDRNHGGTRPAIVGSAKPTAIESEGAAGSAWRGGIGKKIALAAKRVKKLYKRRKGVQHEDFPSYPSQYNSRSSTLNFGVLMGSGALVLSRDRAAIVGSVEPVAIEMEGRSSTGSDRNRGGPGQRLWGPLSRWQSKARGLRGALEGAG</sequence>
<name>A0A8S0RR59_OLEEU</name>
<dbReference type="Gramene" id="OE9A010612T1">
    <property type="protein sequence ID" value="OE9A010612C1"/>
    <property type="gene ID" value="OE9A010612"/>
</dbReference>
<gene>
    <name evidence="2" type="ORF">OLEA9_A010612</name>
</gene>
<dbReference type="AlphaFoldDB" id="A0A8S0RR59"/>
<feature type="region of interest" description="Disordered" evidence="1">
    <location>
        <begin position="321"/>
        <end position="343"/>
    </location>
</feature>
<feature type="compositionally biased region" description="Basic and acidic residues" evidence="1">
    <location>
        <begin position="98"/>
        <end position="111"/>
    </location>
</feature>
<protein>
    <submittedName>
        <fullName evidence="2">Uncharacterized protein</fullName>
    </submittedName>
</protein>
<evidence type="ECO:0000256" key="1">
    <source>
        <dbReference type="SAM" id="MobiDB-lite"/>
    </source>
</evidence>
<evidence type="ECO:0000313" key="2">
    <source>
        <dbReference type="EMBL" id="CAA2981977.1"/>
    </source>
</evidence>
<feature type="compositionally biased region" description="Basic and acidic residues" evidence="1">
    <location>
        <begin position="1"/>
        <end position="62"/>
    </location>
</feature>
<accession>A0A8S0RR59</accession>
<keyword evidence="3" id="KW-1185">Reference proteome</keyword>